<dbReference type="InterPro" id="IPR036866">
    <property type="entry name" value="RibonucZ/Hydroxyglut_hydro"/>
</dbReference>
<proteinExistence type="predicted"/>
<dbReference type="RefSeq" id="WP_196957017.1">
    <property type="nucleotide sequence ID" value="NZ_JADWYK010000018.1"/>
</dbReference>
<keyword evidence="3" id="KW-1185">Reference proteome</keyword>
<feature type="domain" description="Metallo-beta-lactamase" evidence="1">
    <location>
        <begin position="127"/>
        <end position="323"/>
    </location>
</feature>
<accession>A0ABS0L7D9</accession>
<dbReference type="PIRSF" id="PIRSF038896">
    <property type="entry name" value="NAPE-PLD"/>
    <property type="match status" value="1"/>
</dbReference>
<dbReference type="EMBL" id="JADWYK010000018">
    <property type="protein sequence ID" value="MBG8555996.1"/>
    <property type="molecule type" value="Genomic_DNA"/>
</dbReference>
<organism evidence="2 3">
    <name type="scientific">Hymenobacter guriensis</name>
    <dbReference type="NCBI Taxonomy" id="2793065"/>
    <lineage>
        <taxon>Bacteria</taxon>
        <taxon>Pseudomonadati</taxon>
        <taxon>Bacteroidota</taxon>
        <taxon>Cytophagia</taxon>
        <taxon>Cytophagales</taxon>
        <taxon>Hymenobacteraceae</taxon>
        <taxon>Hymenobacter</taxon>
    </lineage>
</organism>
<comment type="caution">
    <text evidence="2">The sequence shown here is derived from an EMBL/GenBank/DDBJ whole genome shotgun (WGS) entry which is preliminary data.</text>
</comment>
<name>A0ABS0L7D9_9BACT</name>
<gene>
    <name evidence="2" type="ORF">I5L79_20805</name>
</gene>
<dbReference type="Gene3D" id="3.60.15.10">
    <property type="entry name" value="Ribonuclease Z/Hydroxyacylglutathione hydrolase-like"/>
    <property type="match status" value="1"/>
</dbReference>
<evidence type="ECO:0000313" key="3">
    <source>
        <dbReference type="Proteomes" id="UP000601099"/>
    </source>
</evidence>
<dbReference type="Pfam" id="PF12706">
    <property type="entry name" value="Lactamase_B_2"/>
    <property type="match status" value="1"/>
</dbReference>
<dbReference type="PANTHER" id="PTHR15032">
    <property type="entry name" value="N-ACYL-PHOSPHATIDYLETHANOLAMINE-HYDROLYZING PHOSPHOLIPASE D"/>
    <property type="match status" value="1"/>
</dbReference>
<dbReference type="PANTHER" id="PTHR15032:SF4">
    <property type="entry name" value="N-ACYL-PHOSPHATIDYLETHANOLAMINE-HYDROLYZING PHOSPHOLIPASE D"/>
    <property type="match status" value="1"/>
</dbReference>
<dbReference type="Proteomes" id="UP000601099">
    <property type="component" value="Unassembled WGS sequence"/>
</dbReference>
<evidence type="ECO:0000313" key="2">
    <source>
        <dbReference type="EMBL" id="MBG8555996.1"/>
    </source>
</evidence>
<dbReference type="SUPFAM" id="SSF56281">
    <property type="entry name" value="Metallo-hydrolase/oxidoreductase"/>
    <property type="match status" value="1"/>
</dbReference>
<dbReference type="InterPro" id="IPR001279">
    <property type="entry name" value="Metallo-B-lactamas"/>
</dbReference>
<dbReference type="InterPro" id="IPR024884">
    <property type="entry name" value="NAPE-PLD"/>
</dbReference>
<reference evidence="2 3" key="1">
    <citation type="submission" date="2020-11" db="EMBL/GenBank/DDBJ databases">
        <title>Hymenobacter sp.</title>
        <authorList>
            <person name="Kim M.K."/>
        </authorList>
    </citation>
    <scope>NUCLEOTIDE SEQUENCE [LARGE SCALE GENOMIC DNA]</scope>
    <source>
        <strain evidence="2 3">BT594</strain>
    </source>
</reference>
<protein>
    <submittedName>
        <fullName evidence="2">MBL fold metallo-hydrolase</fullName>
    </submittedName>
</protein>
<evidence type="ECO:0000259" key="1">
    <source>
        <dbReference type="Pfam" id="PF12706"/>
    </source>
</evidence>
<sequence length="374" mass="41283">MPKPRRFVGRLLGGLVVALLVVGVAFANLSPEFGGKPTKAQRAAYAQSGHYKDGEFQNLVPTTLMTGGSTFSSLWKFLFTKTPNERPAAPLPTRPLKPASIQQKTAETLRVTWFGHSASLVEIAGKNILFDPMLSVKMGPVSWLTPKRYNPQLAITAEELPAIDAVLISHDHYDHLDYQTILRLKEKTAHFFVPLGVGAHLLAWGVTPAKIHEMDWGDSLQLPGLTVVSTPTRHFSGRGLTNRNSTSWSSWVLKSATKRVFYSGDGGYGPHFAAIGRQHGPFDLALMECGQYNADWAQIHMMPEQSVQAALDVQARLMLPVHWGAFTEARHAWNEPVRRATAEAARRQLPITTPQLGQPVTLGSGALPQEMWWQ</sequence>